<dbReference type="InterPro" id="IPR050109">
    <property type="entry name" value="HTH-type_TetR-like_transc_reg"/>
</dbReference>
<dbReference type="PANTHER" id="PTHR30055:SF220">
    <property type="entry name" value="TETR-FAMILY REGULATORY PROTEIN"/>
    <property type="match status" value="1"/>
</dbReference>
<dbReference type="PRINTS" id="PR00455">
    <property type="entry name" value="HTHTETR"/>
</dbReference>
<dbReference type="STRING" id="329726.AM1_1871"/>
<dbReference type="InterPro" id="IPR025996">
    <property type="entry name" value="MT1864/Rv1816-like_C"/>
</dbReference>
<keyword evidence="1" id="KW-0805">Transcription regulation</keyword>
<gene>
    <name evidence="6" type="ordered locus">AM1_1871</name>
</gene>
<accession>B0CDG6</accession>
<dbReference type="Pfam" id="PF00440">
    <property type="entry name" value="TetR_N"/>
    <property type="match status" value="1"/>
</dbReference>
<dbReference type="AlphaFoldDB" id="B0CDG6"/>
<evidence type="ECO:0000256" key="4">
    <source>
        <dbReference type="PROSITE-ProRule" id="PRU00335"/>
    </source>
</evidence>
<feature type="domain" description="HTH tetR-type" evidence="5">
    <location>
        <begin position="1"/>
        <end position="55"/>
    </location>
</feature>
<keyword evidence="2 4" id="KW-0238">DNA-binding</keyword>
<dbReference type="eggNOG" id="COG1309">
    <property type="taxonomic scope" value="Bacteria"/>
</dbReference>
<dbReference type="EMBL" id="CP000828">
    <property type="protein sequence ID" value="ABW26891.1"/>
    <property type="molecule type" value="Genomic_DNA"/>
</dbReference>
<evidence type="ECO:0000256" key="1">
    <source>
        <dbReference type="ARBA" id="ARBA00023015"/>
    </source>
</evidence>
<dbReference type="Gene3D" id="1.10.357.10">
    <property type="entry name" value="Tetracycline Repressor, domain 2"/>
    <property type="match status" value="1"/>
</dbReference>
<dbReference type="Proteomes" id="UP000000268">
    <property type="component" value="Chromosome"/>
</dbReference>
<dbReference type="GO" id="GO:0003700">
    <property type="term" value="F:DNA-binding transcription factor activity"/>
    <property type="evidence" value="ECO:0007669"/>
    <property type="project" value="TreeGrafter"/>
</dbReference>
<name>B0CDG6_ACAM1</name>
<dbReference type="OrthoDB" id="9179041at2"/>
<evidence type="ECO:0000313" key="6">
    <source>
        <dbReference type="EMBL" id="ABW26891.1"/>
    </source>
</evidence>
<dbReference type="SUPFAM" id="SSF46689">
    <property type="entry name" value="Homeodomain-like"/>
    <property type="match status" value="1"/>
</dbReference>
<dbReference type="HOGENOM" id="CLU_069356_40_0_3"/>
<dbReference type="InterPro" id="IPR001647">
    <property type="entry name" value="HTH_TetR"/>
</dbReference>
<evidence type="ECO:0000256" key="3">
    <source>
        <dbReference type="ARBA" id="ARBA00023163"/>
    </source>
</evidence>
<keyword evidence="7" id="KW-1185">Reference proteome</keyword>
<keyword evidence="3" id="KW-0804">Transcription</keyword>
<dbReference type="InterPro" id="IPR036271">
    <property type="entry name" value="Tet_transcr_reg_TetR-rel_C_sf"/>
</dbReference>
<organism evidence="6 7">
    <name type="scientific">Acaryochloris marina (strain MBIC 11017)</name>
    <dbReference type="NCBI Taxonomy" id="329726"/>
    <lineage>
        <taxon>Bacteria</taxon>
        <taxon>Bacillati</taxon>
        <taxon>Cyanobacteriota</taxon>
        <taxon>Cyanophyceae</taxon>
        <taxon>Acaryochloridales</taxon>
        <taxon>Acaryochloridaceae</taxon>
        <taxon>Acaryochloris</taxon>
    </lineage>
</organism>
<dbReference type="PANTHER" id="PTHR30055">
    <property type="entry name" value="HTH-TYPE TRANSCRIPTIONAL REGULATOR RUTR"/>
    <property type="match status" value="1"/>
</dbReference>
<protein>
    <submittedName>
        <fullName evidence="6">Transcriptional regulator, TetR family</fullName>
    </submittedName>
</protein>
<dbReference type="PROSITE" id="PS50977">
    <property type="entry name" value="HTH_TETR_2"/>
    <property type="match status" value="1"/>
</dbReference>
<evidence type="ECO:0000313" key="7">
    <source>
        <dbReference type="Proteomes" id="UP000000268"/>
    </source>
</evidence>
<proteinExistence type="predicted"/>
<feature type="DNA-binding region" description="H-T-H motif" evidence="4">
    <location>
        <begin position="18"/>
        <end position="37"/>
    </location>
</feature>
<evidence type="ECO:0000259" key="5">
    <source>
        <dbReference type="PROSITE" id="PS50977"/>
    </source>
</evidence>
<reference evidence="6 7" key="1">
    <citation type="journal article" date="2008" name="Proc. Natl. Acad. Sci. U.S.A.">
        <title>Niche adaptation and genome expansion in the chlorophyll d-producing cyanobacterium Acaryochloris marina.</title>
        <authorList>
            <person name="Swingley W.D."/>
            <person name="Chen M."/>
            <person name="Cheung P.C."/>
            <person name="Conrad A.L."/>
            <person name="Dejesa L.C."/>
            <person name="Hao J."/>
            <person name="Honchak B.M."/>
            <person name="Karbach L.E."/>
            <person name="Kurdoglu A."/>
            <person name="Lahiri S."/>
            <person name="Mastrian S.D."/>
            <person name="Miyashita H."/>
            <person name="Page L."/>
            <person name="Ramakrishna P."/>
            <person name="Satoh S."/>
            <person name="Sattley W.M."/>
            <person name="Shimada Y."/>
            <person name="Taylor H.L."/>
            <person name="Tomo T."/>
            <person name="Tsuchiya T."/>
            <person name="Wang Z.T."/>
            <person name="Raymond J."/>
            <person name="Mimuro M."/>
            <person name="Blankenship R.E."/>
            <person name="Touchman J.W."/>
        </authorList>
    </citation>
    <scope>NUCLEOTIDE SEQUENCE [LARGE SCALE GENOMIC DNA]</scope>
    <source>
        <strain evidence="7">MBIC 11017</strain>
    </source>
</reference>
<evidence type="ECO:0000256" key="2">
    <source>
        <dbReference type="ARBA" id="ARBA00023125"/>
    </source>
</evidence>
<dbReference type="Pfam" id="PF13305">
    <property type="entry name" value="TetR_C_33"/>
    <property type="match status" value="1"/>
</dbReference>
<dbReference type="KEGG" id="amr:AM1_1871"/>
<dbReference type="GO" id="GO:0000976">
    <property type="term" value="F:transcription cis-regulatory region binding"/>
    <property type="evidence" value="ECO:0007669"/>
    <property type="project" value="TreeGrafter"/>
</dbReference>
<dbReference type="SUPFAM" id="SSF48498">
    <property type="entry name" value="Tetracyclin repressor-like, C-terminal domain"/>
    <property type="match status" value="1"/>
</dbReference>
<sequence length="193" mass="21324">MIEAALAQIQSEGASALNLSKLARQCGVSQPAVYRHFAGKQALSFSLVHWGFERLVQRLQATTQPEQEETLTSIRGLAKAYLEFSLEYTELARMMFSLKERVTDPDLHAISKQAAGPLYQIVQIAQARQTLKGDDVEQAVRLIWASIHGLAVLLMDEQMPYVTQTPGAIEVHLDAIAQLLHDGLFISPDSPQA</sequence>
<dbReference type="InterPro" id="IPR009057">
    <property type="entry name" value="Homeodomain-like_sf"/>
</dbReference>